<reference evidence="7" key="1">
    <citation type="submission" date="2025-08" db="UniProtKB">
        <authorList>
            <consortium name="RefSeq"/>
        </authorList>
    </citation>
    <scope>IDENTIFICATION</scope>
    <source>
        <tissue evidence="7">Liver</tissue>
    </source>
</reference>
<feature type="coiled-coil region" evidence="1">
    <location>
        <begin position="260"/>
        <end position="297"/>
    </location>
</feature>
<feature type="compositionally biased region" description="Pro residues" evidence="2">
    <location>
        <begin position="321"/>
        <end position="342"/>
    </location>
</feature>
<dbReference type="RefSeq" id="XP_040610950.1">
    <property type="nucleotide sequence ID" value="XM_040755016.1"/>
</dbReference>
<keyword evidence="1" id="KW-0175">Coiled coil</keyword>
<dbReference type="InterPro" id="IPR016024">
    <property type="entry name" value="ARM-type_fold"/>
</dbReference>
<accession>A0ABM2YBE7</accession>
<dbReference type="Pfam" id="PF06345">
    <property type="entry name" value="Drf_DAD"/>
    <property type="match status" value="1"/>
</dbReference>
<evidence type="ECO:0000256" key="1">
    <source>
        <dbReference type="SAM" id="Coils"/>
    </source>
</evidence>
<dbReference type="Gene3D" id="6.10.30.30">
    <property type="match status" value="1"/>
</dbReference>
<dbReference type="PANTHER" id="PTHR45691">
    <property type="entry name" value="PROTEIN DIAPHANOUS"/>
    <property type="match status" value="1"/>
</dbReference>
<dbReference type="Gene3D" id="1.25.10.10">
    <property type="entry name" value="Leucine-rich Repeat Variant"/>
    <property type="match status" value="1"/>
</dbReference>
<feature type="region of interest" description="Disordered" evidence="2">
    <location>
        <begin position="813"/>
        <end position="833"/>
    </location>
</feature>
<dbReference type="InterPro" id="IPR014767">
    <property type="entry name" value="DAD_dom"/>
</dbReference>
<organism evidence="6 7">
    <name type="scientific">Mesocricetus auratus</name>
    <name type="common">Golden hamster</name>
    <dbReference type="NCBI Taxonomy" id="10036"/>
    <lineage>
        <taxon>Eukaryota</taxon>
        <taxon>Metazoa</taxon>
        <taxon>Chordata</taxon>
        <taxon>Craniata</taxon>
        <taxon>Vertebrata</taxon>
        <taxon>Euteleostomi</taxon>
        <taxon>Mammalia</taxon>
        <taxon>Eutheria</taxon>
        <taxon>Euarchontoglires</taxon>
        <taxon>Glires</taxon>
        <taxon>Rodentia</taxon>
        <taxon>Myomorpha</taxon>
        <taxon>Muroidea</taxon>
        <taxon>Cricetidae</taxon>
        <taxon>Cricetinae</taxon>
        <taxon>Mesocricetus</taxon>
    </lineage>
</organism>
<name>A0ABM2YBE7_MESAU</name>
<evidence type="ECO:0000256" key="2">
    <source>
        <dbReference type="SAM" id="MobiDB-lite"/>
    </source>
</evidence>
<dbReference type="InterPro" id="IPR010465">
    <property type="entry name" value="Drf_DAD"/>
</dbReference>
<feature type="coiled-coil region" evidence="1">
    <location>
        <begin position="755"/>
        <end position="789"/>
    </location>
</feature>
<feature type="domain" description="FH2" evidence="5">
    <location>
        <begin position="373"/>
        <end position="771"/>
    </location>
</feature>
<feature type="domain" description="GBD/FH3" evidence="4">
    <location>
        <begin position="1"/>
        <end position="223"/>
    </location>
</feature>
<dbReference type="Gene3D" id="1.20.58.630">
    <property type="match status" value="1"/>
</dbReference>
<proteinExistence type="predicted"/>
<evidence type="ECO:0000313" key="7">
    <source>
        <dbReference type="RefSeq" id="XP_040610950.1"/>
    </source>
</evidence>
<sequence length="929" mass="106870">MLALYGLERIMSEERSLSLLAKAMDPKQPSMMADVVKLLSAVCIVGEESILEEVLEALTSAGEERKIDRFFFIVEGLRHNSVQLQVACMQLINALVTSPDDLDFRLHIRNEFMRCGLKEILPNLKCIKNDVLDIQLKVFDEHKEEDLIELSHRLEDIRAELDEASDVYSMVWDTVKQTRAEGYFVSILQHLLLVRNDQFIRQQYFKLIDECVSQIVLHRDGMDPDFTYRKRLDLDLTQFVDACIDQAKLEEYEEKASELCKKFEKEFTDHQETQAQLQKKEAMINELQAELQAFKSQFGALPPGTKIPLQSSVEDEISPSTLPPPPPPPPPPPLPPPPPPLPGMAMPFGGPVPPPPPLGQRFPPLNLPFGLKPKKEFKPEISMRRLNWSKIGPNEMSENCFWVKVNENKYENTDLLCKLENTFCCQQKVKMNTNDFEEKKVIKKRIKELKFLDPKIAQNLSIFLSSFRMPYEEIKKMILEVDETQLSESLIQNLLKHLPDEEQLNSLSQFKSDYNNLCEPEQFAVTMSNVKRLRPRLSAILFKLQFEEQVNNIKPDIMAVSTACEEIKKSNSFSKLLELVLLMGNYMNAGSRNAQTFGFDLSSLCKLKDIKSADQKTTLLHFLVDICEEKYPDILHFVDDFAHLDKASRVSVEMLEKNLKQMGRQLQQLEKNLETFPPPEDLHDKFVIKMSSFVTDTKEQYASLSELLDSMTQLHHSAMAYYAVDMKKVSVEDFFNDLNNFRTTFMQALKENIKKREAVEKEKRARIAKERAEKERLERQLEKKRLLEMKTEGDETGVMDSLLEALQSGAAFRDRRKRTPKRKDIRQSLSPMSQRRVLKVCNHENQKAQLTEGSRPHHSINGNSTRTPVAKELNYNLDTHKSTGRIKAVEKEACNAESNRKKEMELLGSVSKGESVPEVETLLARLRAL</sequence>
<dbReference type="SUPFAM" id="SSF101447">
    <property type="entry name" value="Formin homology 2 domain (FH2 domain)"/>
    <property type="match status" value="1"/>
</dbReference>
<feature type="compositionally biased region" description="Basic residues" evidence="2">
    <location>
        <begin position="814"/>
        <end position="824"/>
    </location>
</feature>
<dbReference type="PANTHER" id="PTHR45691:SF9">
    <property type="entry name" value="PROTEIN DIAPHANOUS HOMOLOG 3"/>
    <property type="match status" value="1"/>
</dbReference>
<dbReference type="InterPro" id="IPR042201">
    <property type="entry name" value="FH2_Formin_sf"/>
</dbReference>
<dbReference type="SUPFAM" id="SSF48371">
    <property type="entry name" value="ARM repeat"/>
    <property type="match status" value="1"/>
</dbReference>
<keyword evidence="6" id="KW-1185">Reference proteome</keyword>
<dbReference type="InterPro" id="IPR051412">
    <property type="entry name" value="Formin_Homology_Diaphanous_sf"/>
</dbReference>
<gene>
    <name evidence="7" type="primary">Diaph3</name>
</gene>
<dbReference type="InterPro" id="IPR010472">
    <property type="entry name" value="FH3_dom"/>
</dbReference>
<feature type="region of interest" description="Disordered" evidence="2">
    <location>
        <begin position="305"/>
        <end position="352"/>
    </location>
</feature>
<evidence type="ECO:0000259" key="3">
    <source>
        <dbReference type="PROSITE" id="PS51231"/>
    </source>
</evidence>
<dbReference type="InterPro" id="IPR015425">
    <property type="entry name" value="FH2_Formin"/>
</dbReference>
<protein>
    <submittedName>
        <fullName evidence="7">Protein diaphanous homolog 3 isoform X3</fullName>
    </submittedName>
</protein>
<dbReference type="PROSITE" id="PS51444">
    <property type="entry name" value="FH2"/>
    <property type="match status" value="1"/>
</dbReference>
<dbReference type="Proteomes" id="UP000886700">
    <property type="component" value="Unplaced"/>
</dbReference>
<dbReference type="SMART" id="SM00498">
    <property type="entry name" value="FH2"/>
    <property type="match status" value="1"/>
</dbReference>
<dbReference type="SMART" id="SM01139">
    <property type="entry name" value="Drf_FH3"/>
    <property type="match status" value="1"/>
</dbReference>
<dbReference type="Pfam" id="PF02181">
    <property type="entry name" value="FH2"/>
    <property type="match status" value="1"/>
</dbReference>
<dbReference type="PROSITE" id="PS51231">
    <property type="entry name" value="DAD"/>
    <property type="match status" value="1"/>
</dbReference>
<evidence type="ECO:0000313" key="6">
    <source>
        <dbReference type="Proteomes" id="UP000886700"/>
    </source>
</evidence>
<dbReference type="InterPro" id="IPR011989">
    <property type="entry name" value="ARM-like"/>
</dbReference>
<evidence type="ECO:0000259" key="4">
    <source>
        <dbReference type="PROSITE" id="PS51232"/>
    </source>
</evidence>
<dbReference type="GeneID" id="101825735"/>
<dbReference type="PROSITE" id="PS51232">
    <property type="entry name" value="GBD_FH3"/>
    <property type="match status" value="1"/>
</dbReference>
<dbReference type="Gene3D" id="1.10.238.150">
    <property type="entry name" value="Formin, FH3 diaphanous domain"/>
    <property type="match status" value="1"/>
</dbReference>
<dbReference type="Pfam" id="PF06367">
    <property type="entry name" value="Drf_FH3"/>
    <property type="match status" value="1"/>
</dbReference>
<dbReference type="Gene3D" id="1.20.58.2220">
    <property type="entry name" value="Formin, FH2 domain"/>
    <property type="match status" value="1"/>
</dbReference>
<dbReference type="InterPro" id="IPR014768">
    <property type="entry name" value="GBD/FH3_dom"/>
</dbReference>
<evidence type="ECO:0000259" key="5">
    <source>
        <dbReference type="PROSITE" id="PS51444"/>
    </source>
</evidence>
<feature type="domain" description="DAD" evidence="3">
    <location>
        <begin position="794"/>
        <end position="824"/>
    </location>
</feature>